<gene>
    <name evidence="1" type="ORF">LCGC14_1975070</name>
</gene>
<sequence>MKNEIVAQLCLGVILKESNLPSANRLALQNIDQAAGAALKLYASQHEIDTNTSDVFTSVLHKVKDKNLIISSDVKAIMKCHKISDEITFSDSVVETQLVDEYMTLVKILLAYLHNYRATKAKWAEQVNNIRRSL</sequence>
<dbReference type="EMBL" id="LAZR01021986">
    <property type="protein sequence ID" value="KKL83403.1"/>
    <property type="molecule type" value="Genomic_DNA"/>
</dbReference>
<name>A0A0F9FB01_9ZZZZ</name>
<comment type="caution">
    <text evidence="1">The sequence shown here is derived from an EMBL/GenBank/DDBJ whole genome shotgun (WGS) entry which is preliminary data.</text>
</comment>
<reference evidence="1" key="1">
    <citation type="journal article" date="2015" name="Nature">
        <title>Complex archaea that bridge the gap between prokaryotes and eukaryotes.</title>
        <authorList>
            <person name="Spang A."/>
            <person name="Saw J.H."/>
            <person name="Jorgensen S.L."/>
            <person name="Zaremba-Niedzwiedzka K."/>
            <person name="Martijn J."/>
            <person name="Lind A.E."/>
            <person name="van Eijk R."/>
            <person name="Schleper C."/>
            <person name="Guy L."/>
            <person name="Ettema T.J."/>
        </authorList>
    </citation>
    <scope>NUCLEOTIDE SEQUENCE</scope>
</reference>
<evidence type="ECO:0000313" key="1">
    <source>
        <dbReference type="EMBL" id="KKL83403.1"/>
    </source>
</evidence>
<organism evidence="1">
    <name type="scientific">marine sediment metagenome</name>
    <dbReference type="NCBI Taxonomy" id="412755"/>
    <lineage>
        <taxon>unclassified sequences</taxon>
        <taxon>metagenomes</taxon>
        <taxon>ecological metagenomes</taxon>
    </lineage>
</organism>
<protein>
    <submittedName>
        <fullName evidence="1">Uncharacterized protein</fullName>
    </submittedName>
</protein>
<dbReference type="AlphaFoldDB" id="A0A0F9FB01"/>
<accession>A0A0F9FB01</accession>
<proteinExistence type="predicted"/>